<sequence>MGKVSKATKKFQSKHLKHTLDHRKQLKQHNQKIKGRRGNKSEDEKRALALSKEEQKIKKSTKEEVFKDMSVEKFFEGGFELPKADKKLKQAAQKPDDDGDESSEEEDMEQNMAELAEKDPDFYKYLQENDKELLGFGASNPLDAMSDDEDEEGQSTRGNDDAEEGDEKVVVSYKLVSQWRKGLAENPTPKLIRNVCSAFKAAVNANQDAAADLYKFAVTDEKAFHELMFVALKDIPQAVQKLAAYKVNKGVRTLPSNSTVSRLSSIMKSHAGSLLTLLHDITNTDTAVLVLHSTDQLMPYFLSYRKVLKDIVSAIVEVWSTTQDVETQAAAFAFITNAAREFKKSLLELVLKTTYSSFIKFCRKTNVHTMHLINFQKNSAAALFGIDATVSYNIGFEYIRQLAIHLRNSINATTKKTAKSSPADAYKIVYNWQFCHSLDFWSRVLALQCSPENDRTQDSPLRQLIYPLVQVTLGTLRLIPTAQFFPLRFYLTRSLLRISQHTGVYIPIYPLLSEILSSTAFTKAAKKSTLTAFDFDHNIKCNKAYLGTKIYQNGLIEQFVELLAEFYVIYAKNISFPELISPAVVALRRYIKSSKNMKFNKMLSVVIEKLNQNADFILDKRAGVDFGPKNKAEVDRFLADLPLDATPLGKYVSVQREIKEERARIMRESLEEDDKKSDDEGDLSIPDAPSSEED</sequence>
<dbReference type="GO" id="GO:0005730">
    <property type="term" value="C:nucleolus"/>
    <property type="evidence" value="ECO:0000318"/>
    <property type="project" value="GO_Central"/>
</dbReference>
<feature type="compositionally biased region" description="Basic residues" evidence="4">
    <location>
        <begin position="1"/>
        <end position="17"/>
    </location>
</feature>
<dbReference type="GO" id="GO:0030690">
    <property type="term" value="C:Noc1p-Noc2p complex"/>
    <property type="evidence" value="ECO:0000318"/>
    <property type="project" value="GO_Central"/>
</dbReference>
<dbReference type="OMA" id="GCLRYYL"/>
<keyword evidence="6" id="KW-1185">Reference proteome</keyword>
<dbReference type="FunCoup" id="Q75B54">
    <property type="interactions" value="1133"/>
</dbReference>
<dbReference type="InterPro" id="IPR016024">
    <property type="entry name" value="ARM-type_fold"/>
</dbReference>
<dbReference type="eggNOG" id="KOG2256">
    <property type="taxonomic scope" value="Eukaryota"/>
</dbReference>
<keyword evidence="3" id="KW-0539">Nucleus</keyword>
<name>Q75B54_EREGS</name>
<comment type="subcellular location">
    <subcellularLocation>
        <location evidence="1">Nucleus</location>
    </subcellularLocation>
</comment>
<feature type="region of interest" description="Disordered" evidence="4">
    <location>
        <begin position="1"/>
        <end position="47"/>
    </location>
</feature>
<dbReference type="PANTHER" id="PTHR12687">
    <property type="entry name" value="NUCLEOLAR COMPLEX 2 AND RAD4-RELATED"/>
    <property type="match status" value="1"/>
</dbReference>
<dbReference type="PANTHER" id="PTHR12687:SF4">
    <property type="entry name" value="NUCLEOLAR COMPLEX PROTEIN 2 HOMOLOG"/>
    <property type="match status" value="1"/>
</dbReference>
<gene>
    <name evidence="5" type="ORF">AGOS_ADL277W</name>
</gene>
<dbReference type="HOGENOM" id="CLU_011272_0_0_1"/>
<dbReference type="RefSeq" id="NP_983819.1">
    <property type="nucleotide sequence ID" value="NM_209172.1"/>
</dbReference>
<protein>
    <submittedName>
        <fullName evidence="5">ADL277Wp</fullName>
    </submittedName>
</protein>
<dbReference type="GO" id="GO:0030691">
    <property type="term" value="C:Noc2p-Noc3p complex"/>
    <property type="evidence" value="ECO:0000318"/>
    <property type="project" value="GO_Central"/>
</dbReference>
<dbReference type="SUPFAM" id="SSF48371">
    <property type="entry name" value="ARM repeat"/>
    <property type="match status" value="1"/>
</dbReference>
<evidence type="ECO:0000256" key="3">
    <source>
        <dbReference type="ARBA" id="ARBA00023242"/>
    </source>
</evidence>
<evidence type="ECO:0000256" key="4">
    <source>
        <dbReference type="SAM" id="MobiDB-lite"/>
    </source>
</evidence>
<dbReference type="InterPro" id="IPR005343">
    <property type="entry name" value="Noc2"/>
</dbReference>
<feature type="compositionally biased region" description="Basic and acidic residues" evidence="4">
    <location>
        <begin position="665"/>
        <end position="678"/>
    </location>
</feature>
<evidence type="ECO:0000313" key="6">
    <source>
        <dbReference type="Proteomes" id="UP000000591"/>
    </source>
</evidence>
<feature type="compositionally biased region" description="Basic residues" evidence="4">
    <location>
        <begin position="24"/>
        <end position="38"/>
    </location>
</feature>
<dbReference type="STRING" id="284811.Q75B54"/>
<dbReference type="AlphaFoldDB" id="Q75B54"/>
<dbReference type="GeneID" id="4619954"/>
<dbReference type="EMBL" id="AE016817">
    <property type="protein sequence ID" value="AAS51643.1"/>
    <property type="molecule type" value="Genomic_DNA"/>
</dbReference>
<proteinExistence type="inferred from homology"/>
<feature type="region of interest" description="Disordered" evidence="4">
    <location>
        <begin position="82"/>
        <end position="111"/>
    </location>
</feature>
<organism evidence="5 6">
    <name type="scientific">Eremothecium gossypii (strain ATCC 10895 / CBS 109.51 / FGSC 9923 / NRRL Y-1056)</name>
    <name type="common">Yeast</name>
    <name type="synonym">Ashbya gossypii</name>
    <dbReference type="NCBI Taxonomy" id="284811"/>
    <lineage>
        <taxon>Eukaryota</taxon>
        <taxon>Fungi</taxon>
        <taxon>Dikarya</taxon>
        <taxon>Ascomycota</taxon>
        <taxon>Saccharomycotina</taxon>
        <taxon>Saccharomycetes</taxon>
        <taxon>Saccharomycetales</taxon>
        <taxon>Saccharomycetaceae</taxon>
        <taxon>Eremothecium</taxon>
    </lineage>
</organism>
<evidence type="ECO:0000256" key="1">
    <source>
        <dbReference type="ARBA" id="ARBA00004123"/>
    </source>
</evidence>
<accession>Q75B54</accession>
<comment type="similarity">
    <text evidence="2">Belongs to the NOC2 family.</text>
</comment>
<feature type="region of interest" description="Disordered" evidence="4">
    <location>
        <begin position="136"/>
        <end position="166"/>
    </location>
</feature>
<dbReference type="Proteomes" id="UP000000591">
    <property type="component" value="Chromosome IV"/>
</dbReference>
<dbReference type="KEGG" id="ago:AGOS_ADL277W"/>
<evidence type="ECO:0000256" key="2">
    <source>
        <dbReference type="ARBA" id="ARBA00005907"/>
    </source>
</evidence>
<dbReference type="GO" id="GO:0005654">
    <property type="term" value="C:nucleoplasm"/>
    <property type="evidence" value="ECO:0000318"/>
    <property type="project" value="GO_Central"/>
</dbReference>
<dbReference type="GO" id="GO:0042273">
    <property type="term" value="P:ribosomal large subunit biogenesis"/>
    <property type="evidence" value="ECO:0000318"/>
    <property type="project" value="GO_Central"/>
</dbReference>
<dbReference type="OrthoDB" id="10266662at2759"/>
<feature type="region of interest" description="Disordered" evidence="4">
    <location>
        <begin position="665"/>
        <end position="694"/>
    </location>
</feature>
<feature type="compositionally biased region" description="Acidic residues" evidence="4">
    <location>
        <begin position="97"/>
        <end position="109"/>
    </location>
</feature>
<reference evidence="6" key="2">
    <citation type="journal article" date="2013" name="G3 (Bethesda)">
        <title>Genomes of Ashbya fungi isolated from insects reveal four mating-type loci, numerous translocations, lack of transposons, and distinct gene duplications.</title>
        <authorList>
            <person name="Dietrich F.S."/>
            <person name="Voegeli S."/>
            <person name="Kuo S."/>
            <person name="Philippsen P."/>
        </authorList>
    </citation>
    <scope>GENOME REANNOTATION</scope>
    <source>
        <strain evidence="6">ATCC 10895 / CBS 109.51 / FGSC 9923 / NRRL Y-1056</strain>
    </source>
</reference>
<reference evidence="5 6" key="1">
    <citation type="journal article" date="2004" name="Science">
        <title>The Ashbya gossypii genome as a tool for mapping the ancient Saccharomyces cerevisiae genome.</title>
        <authorList>
            <person name="Dietrich F.S."/>
            <person name="Voegeli S."/>
            <person name="Brachat S."/>
            <person name="Lerch A."/>
            <person name="Gates K."/>
            <person name="Steiner S."/>
            <person name="Mohr C."/>
            <person name="Pohlmann R."/>
            <person name="Luedi P."/>
            <person name="Choi S."/>
            <person name="Wing R.A."/>
            <person name="Flavier A."/>
            <person name="Gaffney T.D."/>
            <person name="Philippsen P."/>
        </authorList>
    </citation>
    <scope>NUCLEOTIDE SEQUENCE [LARGE SCALE GENOMIC DNA]</scope>
    <source>
        <strain evidence="6">ATCC 10895 / CBS 109.51 / FGSC 9923 / NRRL Y-1056</strain>
    </source>
</reference>
<dbReference type="Pfam" id="PF03715">
    <property type="entry name" value="Noc2"/>
    <property type="match status" value="1"/>
</dbReference>
<evidence type="ECO:0000313" key="5">
    <source>
        <dbReference type="EMBL" id="AAS51643.1"/>
    </source>
</evidence>
<dbReference type="InParanoid" id="Q75B54"/>